<feature type="transmembrane region" description="Helical" evidence="5">
    <location>
        <begin position="49"/>
        <end position="66"/>
    </location>
</feature>
<evidence type="ECO:0000256" key="2">
    <source>
        <dbReference type="ARBA" id="ARBA00022692"/>
    </source>
</evidence>
<evidence type="ECO:0000256" key="3">
    <source>
        <dbReference type="ARBA" id="ARBA00022989"/>
    </source>
</evidence>
<evidence type="ECO:0000256" key="1">
    <source>
        <dbReference type="ARBA" id="ARBA00004127"/>
    </source>
</evidence>
<keyword evidence="2 5" id="KW-0812">Transmembrane</keyword>
<dbReference type="Proteomes" id="UP001344658">
    <property type="component" value="Unassembled WGS sequence"/>
</dbReference>
<reference evidence="7 8" key="1">
    <citation type="submission" date="2023-12" db="EMBL/GenBank/DDBJ databases">
        <title>Streptomyces sp. V4-01.</title>
        <authorList>
            <person name="Somphong A."/>
            <person name="Phongsopitanun W."/>
        </authorList>
    </citation>
    <scope>NUCLEOTIDE SEQUENCE [LARGE SCALE GENOMIC DNA]</scope>
    <source>
        <strain evidence="7 8">V4-01</strain>
    </source>
</reference>
<keyword evidence="4 5" id="KW-0472">Membrane</keyword>
<dbReference type="InterPro" id="IPR010652">
    <property type="entry name" value="DUF1232"/>
</dbReference>
<evidence type="ECO:0000256" key="4">
    <source>
        <dbReference type="ARBA" id="ARBA00023136"/>
    </source>
</evidence>
<feature type="transmembrane region" description="Helical" evidence="5">
    <location>
        <begin position="6"/>
        <end position="29"/>
    </location>
</feature>
<keyword evidence="8" id="KW-1185">Reference proteome</keyword>
<evidence type="ECO:0000259" key="6">
    <source>
        <dbReference type="Pfam" id="PF06803"/>
    </source>
</evidence>
<keyword evidence="3 5" id="KW-1133">Transmembrane helix</keyword>
<name>A0ABU7P5I5_9ACTN</name>
<proteinExistence type="predicted"/>
<evidence type="ECO:0000313" key="7">
    <source>
        <dbReference type="EMBL" id="MEE4540537.1"/>
    </source>
</evidence>
<sequence length="104" mass="11363">MHGSELYWLAAAVALLALVSAVIAVRVLLKLVRARRMLKSTGMPMSTKAMFWGSIAYLIWPVDLLPDPVYLDDLGFLMLALRSVHAALARSRAASGDLGPRSLR</sequence>
<dbReference type="RefSeq" id="WP_330792331.1">
    <property type="nucleotide sequence ID" value="NZ_JAZEWV010000001.1"/>
</dbReference>
<protein>
    <submittedName>
        <fullName evidence="7">YkvA family protein</fullName>
    </submittedName>
</protein>
<evidence type="ECO:0000256" key="5">
    <source>
        <dbReference type="SAM" id="Phobius"/>
    </source>
</evidence>
<comment type="caution">
    <text evidence="7">The sequence shown here is derived from an EMBL/GenBank/DDBJ whole genome shotgun (WGS) entry which is preliminary data.</text>
</comment>
<evidence type="ECO:0000313" key="8">
    <source>
        <dbReference type="Proteomes" id="UP001344658"/>
    </source>
</evidence>
<feature type="domain" description="DUF1232" evidence="6">
    <location>
        <begin position="47"/>
        <end position="78"/>
    </location>
</feature>
<comment type="subcellular location">
    <subcellularLocation>
        <location evidence="1">Endomembrane system</location>
        <topology evidence="1">Multi-pass membrane protein</topology>
    </subcellularLocation>
</comment>
<organism evidence="7 8">
    <name type="scientific">Actinacidiphila polyblastidii</name>
    <dbReference type="NCBI Taxonomy" id="3110430"/>
    <lineage>
        <taxon>Bacteria</taxon>
        <taxon>Bacillati</taxon>
        <taxon>Actinomycetota</taxon>
        <taxon>Actinomycetes</taxon>
        <taxon>Kitasatosporales</taxon>
        <taxon>Streptomycetaceae</taxon>
        <taxon>Actinacidiphila</taxon>
    </lineage>
</organism>
<gene>
    <name evidence="7" type="ORF">V2S66_00965</name>
</gene>
<accession>A0ABU7P5I5</accession>
<dbReference type="Pfam" id="PF06803">
    <property type="entry name" value="DUF1232"/>
    <property type="match status" value="1"/>
</dbReference>
<dbReference type="EMBL" id="JAZEWV010000001">
    <property type="protein sequence ID" value="MEE4540537.1"/>
    <property type="molecule type" value="Genomic_DNA"/>
</dbReference>